<dbReference type="InterPro" id="IPR017782">
    <property type="entry name" value="Hydroxyacylglutathione_Hdrlase"/>
</dbReference>
<feature type="binding site" evidence="7">
    <location>
        <position position="60"/>
    </location>
    <ligand>
        <name>Zn(2+)</name>
        <dbReference type="ChEBI" id="CHEBI:29105"/>
        <label>2</label>
    </ligand>
</feature>
<dbReference type="AlphaFoldDB" id="A0A1H9MCF6"/>
<evidence type="ECO:0000256" key="2">
    <source>
        <dbReference type="ARBA" id="ARBA00004963"/>
    </source>
</evidence>
<dbReference type="PANTHER" id="PTHR43705">
    <property type="entry name" value="HYDROXYACYLGLUTATHIONE HYDROLASE"/>
    <property type="match status" value="1"/>
</dbReference>
<dbReference type="InterPro" id="IPR050110">
    <property type="entry name" value="Glyoxalase_II_hydrolase"/>
</dbReference>
<dbReference type="GO" id="GO:0019243">
    <property type="term" value="P:methylglyoxal catabolic process to D-lactate via S-lactoyl-glutathione"/>
    <property type="evidence" value="ECO:0007669"/>
    <property type="project" value="UniProtKB-UniRule"/>
</dbReference>
<evidence type="ECO:0000256" key="5">
    <source>
        <dbReference type="ARBA" id="ARBA00022801"/>
    </source>
</evidence>
<evidence type="ECO:0000256" key="6">
    <source>
        <dbReference type="ARBA" id="ARBA00022833"/>
    </source>
</evidence>
<dbReference type="InterPro" id="IPR032282">
    <property type="entry name" value="HAGH_C"/>
</dbReference>
<dbReference type="SMART" id="SM00849">
    <property type="entry name" value="Lactamase_B"/>
    <property type="match status" value="1"/>
</dbReference>
<evidence type="ECO:0000313" key="10">
    <source>
        <dbReference type="Proteomes" id="UP000242515"/>
    </source>
</evidence>
<comment type="cofactor">
    <cofactor evidence="7">
        <name>Zn(2+)</name>
        <dbReference type="ChEBI" id="CHEBI:29105"/>
    </cofactor>
    <text evidence="7">Binds 2 Zn(2+) ions per subunit.</text>
</comment>
<comment type="catalytic activity">
    <reaction evidence="1 7">
        <text>an S-(2-hydroxyacyl)glutathione + H2O = a 2-hydroxy carboxylate + glutathione + H(+)</text>
        <dbReference type="Rhea" id="RHEA:21864"/>
        <dbReference type="ChEBI" id="CHEBI:15377"/>
        <dbReference type="ChEBI" id="CHEBI:15378"/>
        <dbReference type="ChEBI" id="CHEBI:57925"/>
        <dbReference type="ChEBI" id="CHEBI:58896"/>
        <dbReference type="ChEBI" id="CHEBI:71261"/>
        <dbReference type="EC" id="3.1.2.6"/>
    </reaction>
</comment>
<comment type="similarity">
    <text evidence="3 7">Belongs to the metallo-beta-lactamase superfamily. Glyoxalase II family.</text>
</comment>
<dbReference type="CDD" id="cd07723">
    <property type="entry name" value="hydroxyacylglutathione_hydrolase_MBL-fold"/>
    <property type="match status" value="1"/>
</dbReference>
<dbReference type="HAMAP" id="MF_01374">
    <property type="entry name" value="Glyoxalase_2"/>
    <property type="match status" value="1"/>
</dbReference>
<dbReference type="EC" id="3.1.2.6" evidence="7"/>
<reference evidence="10" key="1">
    <citation type="submission" date="2016-10" db="EMBL/GenBank/DDBJ databases">
        <authorList>
            <person name="Varghese N."/>
            <person name="Submissions S."/>
        </authorList>
    </citation>
    <scope>NUCLEOTIDE SEQUENCE [LARGE SCALE GENOMIC DNA]</scope>
    <source>
        <strain evidence="10">8N4</strain>
    </source>
</reference>
<evidence type="ECO:0000256" key="3">
    <source>
        <dbReference type="ARBA" id="ARBA00006759"/>
    </source>
</evidence>
<dbReference type="Proteomes" id="UP000242515">
    <property type="component" value="Unassembled WGS sequence"/>
</dbReference>
<dbReference type="Pfam" id="PF00753">
    <property type="entry name" value="Lactamase_B"/>
    <property type="match status" value="1"/>
</dbReference>
<dbReference type="EMBL" id="FOGC01000014">
    <property type="protein sequence ID" value="SER21127.1"/>
    <property type="molecule type" value="Genomic_DNA"/>
</dbReference>
<dbReference type="STRING" id="988801.SAMN05216522_11461"/>
<comment type="subunit">
    <text evidence="7">Monomer.</text>
</comment>
<dbReference type="Gene3D" id="3.60.15.10">
    <property type="entry name" value="Ribonuclease Z/Hydroxyacylglutathione hydrolase-like"/>
    <property type="match status" value="1"/>
</dbReference>
<feature type="binding site" evidence="7">
    <location>
        <position position="129"/>
    </location>
    <ligand>
        <name>Zn(2+)</name>
        <dbReference type="ChEBI" id="CHEBI:29105"/>
        <label>2</label>
    </ligand>
</feature>
<feature type="binding site" evidence="7">
    <location>
        <position position="112"/>
    </location>
    <ligand>
        <name>Zn(2+)</name>
        <dbReference type="ChEBI" id="CHEBI:29105"/>
        <label>1</label>
    </ligand>
</feature>
<keyword evidence="5 7" id="KW-0378">Hydrolase</keyword>
<keyword evidence="4 7" id="KW-0479">Metal-binding</keyword>
<keyword evidence="6 7" id="KW-0862">Zinc</keyword>
<evidence type="ECO:0000256" key="7">
    <source>
        <dbReference type="HAMAP-Rule" id="MF_01374"/>
    </source>
</evidence>
<feature type="binding site" evidence="7">
    <location>
        <position position="57"/>
    </location>
    <ligand>
        <name>Zn(2+)</name>
        <dbReference type="ChEBI" id="CHEBI:29105"/>
        <label>1</label>
    </ligand>
</feature>
<feature type="binding site" evidence="7">
    <location>
        <position position="59"/>
    </location>
    <ligand>
        <name>Zn(2+)</name>
        <dbReference type="ChEBI" id="CHEBI:29105"/>
        <label>2</label>
    </ligand>
</feature>
<dbReference type="PIRSF" id="PIRSF005457">
    <property type="entry name" value="Glx"/>
    <property type="match status" value="1"/>
</dbReference>
<dbReference type="GO" id="GO:0046872">
    <property type="term" value="F:metal ion binding"/>
    <property type="evidence" value="ECO:0007669"/>
    <property type="project" value="UniProtKB-KW"/>
</dbReference>
<name>A0A1H9MCF6_9GAMM</name>
<comment type="pathway">
    <text evidence="2 7">Secondary metabolite metabolism; methylglyoxal degradation; (R)-lactate from methylglyoxal: step 2/2.</text>
</comment>
<dbReference type="SUPFAM" id="SSF56281">
    <property type="entry name" value="Metallo-hydrolase/oxidoreductase"/>
    <property type="match status" value="1"/>
</dbReference>
<feature type="domain" description="Metallo-beta-lactamase" evidence="8">
    <location>
        <begin position="13"/>
        <end position="167"/>
    </location>
</feature>
<gene>
    <name evidence="7" type="primary">gloB</name>
    <name evidence="9" type="ORF">SAMN05216522_11461</name>
</gene>
<comment type="function">
    <text evidence="7">Thiolesterase that catalyzes the hydrolysis of S-D-lactoyl-glutathione to form glutathione and D-lactic acid.</text>
</comment>
<dbReference type="InterPro" id="IPR001279">
    <property type="entry name" value="Metallo-B-lactamas"/>
</dbReference>
<protein>
    <recommendedName>
        <fullName evidence="7">Hydroxyacylglutathione hydrolase</fullName>
        <ecNumber evidence="7">3.1.2.6</ecNumber>
    </recommendedName>
    <alternativeName>
        <fullName evidence="7">Glyoxalase II</fullName>
        <shortName evidence="7">Glx II</shortName>
    </alternativeName>
</protein>
<dbReference type="UniPathway" id="UPA00619">
    <property type="reaction ID" value="UER00676"/>
</dbReference>
<evidence type="ECO:0000259" key="8">
    <source>
        <dbReference type="SMART" id="SM00849"/>
    </source>
</evidence>
<evidence type="ECO:0000256" key="4">
    <source>
        <dbReference type="ARBA" id="ARBA00022723"/>
    </source>
</evidence>
<accession>A0A1H9MCF6</accession>
<proteinExistence type="inferred from homology"/>
<dbReference type="OrthoDB" id="9802248at2"/>
<evidence type="ECO:0000256" key="1">
    <source>
        <dbReference type="ARBA" id="ARBA00001623"/>
    </source>
</evidence>
<evidence type="ECO:0000313" key="9">
    <source>
        <dbReference type="EMBL" id="SER21127.1"/>
    </source>
</evidence>
<dbReference type="InterPro" id="IPR035680">
    <property type="entry name" value="Clx_II_MBL"/>
</dbReference>
<dbReference type="InterPro" id="IPR036866">
    <property type="entry name" value="RibonucZ/Hydroxyglut_hydro"/>
</dbReference>
<feature type="binding site" evidence="7">
    <location>
        <position position="55"/>
    </location>
    <ligand>
        <name>Zn(2+)</name>
        <dbReference type="ChEBI" id="CHEBI:29105"/>
        <label>1</label>
    </ligand>
</feature>
<dbReference type="NCBIfam" id="TIGR03413">
    <property type="entry name" value="GSH_gloB"/>
    <property type="match status" value="1"/>
</dbReference>
<dbReference type="RefSeq" id="WP_092678079.1">
    <property type="nucleotide sequence ID" value="NZ_FOGC01000014.1"/>
</dbReference>
<dbReference type="Pfam" id="PF16123">
    <property type="entry name" value="HAGH_C"/>
    <property type="match status" value="1"/>
</dbReference>
<sequence length="253" mass="28466">MSLTLTALPALEDNYIWALIDDNKRVIVIDPGAAQPVLDAIDQQQWKLEAILLTHHHADHTGGVKSLTDHYPTIPVYGPQETLSKGATELVEEGDDLELLNHTFSVIATPGHTLGHIVYYAKPYLFCGDTLFSGGCGRLFEGTADQMFTSLSRLNQLPDETLVCCAHEYTLSNLNFAHRLFPQNSMMSDYRNKVKKLRDNYQITLPTTLETERLINVFLMTDQPEVIAHFNDNPALTTPAQRFAELRRLKDRG</sequence>
<organism evidence="9 10">
    <name type="scientific">Rosenbergiella nectarea</name>
    <dbReference type="NCBI Taxonomy" id="988801"/>
    <lineage>
        <taxon>Bacteria</taxon>
        <taxon>Pseudomonadati</taxon>
        <taxon>Pseudomonadota</taxon>
        <taxon>Gammaproteobacteria</taxon>
        <taxon>Enterobacterales</taxon>
        <taxon>Erwiniaceae</taxon>
        <taxon>Rosenbergiella</taxon>
    </lineage>
</organism>
<feature type="binding site" evidence="7">
    <location>
        <position position="129"/>
    </location>
    <ligand>
        <name>Zn(2+)</name>
        <dbReference type="ChEBI" id="CHEBI:29105"/>
        <label>1</label>
    </ligand>
</feature>
<dbReference type="GO" id="GO:0004416">
    <property type="term" value="F:hydroxyacylglutathione hydrolase activity"/>
    <property type="evidence" value="ECO:0007669"/>
    <property type="project" value="UniProtKB-UniRule"/>
</dbReference>
<dbReference type="PANTHER" id="PTHR43705:SF1">
    <property type="entry name" value="HYDROXYACYLGLUTATHIONE HYDROLASE GLOB"/>
    <property type="match status" value="1"/>
</dbReference>
<feature type="binding site" evidence="7">
    <location>
        <position position="167"/>
    </location>
    <ligand>
        <name>Zn(2+)</name>
        <dbReference type="ChEBI" id="CHEBI:29105"/>
        <label>2</label>
    </ligand>
</feature>
<keyword evidence="10" id="KW-1185">Reference proteome</keyword>